<keyword evidence="1" id="KW-1133">Transmembrane helix</keyword>
<protein>
    <submittedName>
        <fullName evidence="2">Efflux RND transporter permease subunit</fullName>
    </submittedName>
</protein>
<dbReference type="PANTHER" id="PTHR32063:SF33">
    <property type="entry name" value="RND SUPERFAMILY EFFLUX PUMP PERMEASE COMPONENT"/>
    <property type="match status" value="1"/>
</dbReference>
<dbReference type="Gene3D" id="3.30.2090.10">
    <property type="entry name" value="Multidrug efflux transporter AcrB TolC docking domain, DN and DC subdomains"/>
    <property type="match status" value="2"/>
</dbReference>
<feature type="transmembrane region" description="Helical" evidence="1">
    <location>
        <begin position="12"/>
        <end position="30"/>
    </location>
</feature>
<dbReference type="InterPro" id="IPR001036">
    <property type="entry name" value="Acrflvin-R"/>
</dbReference>
<feature type="transmembrane region" description="Helical" evidence="1">
    <location>
        <begin position="866"/>
        <end position="885"/>
    </location>
</feature>
<evidence type="ECO:0000313" key="2">
    <source>
        <dbReference type="EMBL" id="MBO1321692.1"/>
    </source>
</evidence>
<feature type="transmembrane region" description="Helical" evidence="1">
    <location>
        <begin position="328"/>
        <end position="347"/>
    </location>
</feature>
<reference evidence="2" key="1">
    <citation type="submission" date="2021-03" db="EMBL/GenBank/DDBJ databases">
        <authorList>
            <person name="Wang G."/>
        </authorList>
    </citation>
    <scope>NUCLEOTIDE SEQUENCE</scope>
    <source>
        <strain evidence="2">KCTC 12899</strain>
    </source>
</reference>
<sequence length="1043" mass="114353">MISFFTKHPTAANLLMAMLLIMGLVAIPTLQRETFPNFIVPLVNISIAYPGATAGEVEEAVIQRVEDAVDGVAYVKEVTAKAQEGVGVITVEAEEDADFQAFLGEVKTQIEAINDFPDQVEEPIIETSGDKQQVVSIAVTGDLNETDLKAYSEMVKDRLQQLPDISLVSISGFSDHQLRIEVPTARLLSLGLSPSQLADRVAGQSLDMAAGTMETDERNLVVRLMEERRRPEALRNLVIAGNRDGGEVRLGDIATISDRFDLDEAKVLFNGRRAAMLKIEKTTNQDALTIYDRVTQFVETEQAQAPHGVTLTITRDLTSISRDRLQMLIKNAWQGLLLVFFTLWLFFNWRLSFWVTMGLPVSFLGAFFILPQIGMTINMITMVGLLLALGLLMDDAIVIAENVATHLRKGENAMESVINGVSEVKAGVISSFITTIAVFGPITMLSGNLGKVLRVMPIVLIVVIFVSLIEAFLILPNHLAHSMSHPNALKVPPWRQRFDAGFERLREKVVGRLVDRAIHYRYLTLGLVIAVFVGSLAMFAGGILKFQAFPSIDGEVLEARVLLPQGTPLKKTEAVVAKLVDAIKAINEEDKAVQPDGQNLVKHINVQYNQNADAGVSGTHVATVSLDLLHAETRVGTLNELKDRWRAKTGEPADVLQINYTEPNLGPAGNPIEIQIAGEDLDRMKAASHQLQSFLDTFVGVADLKDDLKPGKPELQVRLKEGTYGLGITAASVAEQLRTAYFGRTAREIQVNQETYEIDVRLDQEDRNSITDLESFYVTLPNGRQTQLTAIAEVSMEGRGYGRINRMNGRRSLTITGDVDTDKANVAELMRTLKSAFLPQFKADYPDLTMKIKGESEESGDTGSSLMRGMILGLTAVFVLLSFQFESYREPLIVMSAIPLSLVGAIWGHLLMGYPFTMPSALGFVSLMGVVVNDSILLVTFIKNRRAEGQDIIEAARGAARDRFRAVLLTSLTTIAGLMPLLTETSMQAQIMIPLAISLIFGMAASTVLVLVVVPTLFTIVYRNEPAPAPETPMPMPTPNPTT</sequence>
<evidence type="ECO:0000256" key="1">
    <source>
        <dbReference type="SAM" id="Phobius"/>
    </source>
</evidence>
<keyword evidence="1" id="KW-0812">Transmembrane</keyword>
<proteinExistence type="predicted"/>
<feature type="transmembrane region" description="Helical" evidence="1">
    <location>
        <begin position="353"/>
        <end position="370"/>
    </location>
</feature>
<dbReference type="PANTHER" id="PTHR32063">
    <property type="match status" value="1"/>
</dbReference>
<comment type="caution">
    <text evidence="2">The sequence shown here is derived from an EMBL/GenBank/DDBJ whole genome shotgun (WGS) entry which is preliminary data.</text>
</comment>
<dbReference type="PRINTS" id="PR00702">
    <property type="entry name" value="ACRIFLAVINRP"/>
</dbReference>
<feature type="transmembrane region" description="Helical" evidence="1">
    <location>
        <begin position="455"/>
        <end position="475"/>
    </location>
</feature>
<dbReference type="Gene3D" id="3.30.70.1430">
    <property type="entry name" value="Multidrug efflux transporter AcrB pore domain"/>
    <property type="match status" value="2"/>
</dbReference>
<dbReference type="GO" id="GO:0005886">
    <property type="term" value="C:plasma membrane"/>
    <property type="evidence" value="ECO:0007669"/>
    <property type="project" value="TreeGrafter"/>
</dbReference>
<feature type="transmembrane region" description="Helical" evidence="1">
    <location>
        <begin position="377"/>
        <end position="400"/>
    </location>
</feature>
<dbReference type="Gene3D" id="1.20.1640.10">
    <property type="entry name" value="Multidrug efflux transporter AcrB transmembrane domain"/>
    <property type="match status" value="2"/>
</dbReference>
<keyword evidence="3" id="KW-1185">Reference proteome</keyword>
<dbReference type="Gene3D" id="3.30.70.1440">
    <property type="entry name" value="Multidrug efflux transporter AcrB pore domain"/>
    <property type="match status" value="1"/>
</dbReference>
<dbReference type="SUPFAM" id="SSF82714">
    <property type="entry name" value="Multidrug efflux transporter AcrB TolC docking domain, DN and DC subdomains"/>
    <property type="match status" value="2"/>
</dbReference>
<dbReference type="EMBL" id="JAFREP010000026">
    <property type="protein sequence ID" value="MBO1321692.1"/>
    <property type="molecule type" value="Genomic_DNA"/>
</dbReference>
<evidence type="ECO:0000313" key="3">
    <source>
        <dbReference type="Proteomes" id="UP000664417"/>
    </source>
</evidence>
<accession>A0A8J7U5G0</accession>
<organism evidence="2 3">
    <name type="scientific">Acanthopleuribacter pedis</name>
    <dbReference type="NCBI Taxonomy" id="442870"/>
    <lineage>
        <taxon>Bacteria</taxon>
        <taxon>Pseudomonadati</taxon>
        <taxon>Acidobacteriota</taxon>
        <taxon>Holophagae</taxon>
        <taxon>Acanthopleuribacterales</taxon>
        <taxon>Acanthopleuribacteraceae</taxon>
        <taxon>Acanthopleuribacter</taxon>
    </lineage>
</organism>
<dbReference type="Gene3D" id="3.30.70.1320">
    <property type="entry name" value="Multidrug efflux transporter AcrB pore domain like"/>
    <property type="match status" value="1"/>
</dbReference>
<dbReference type="Pfam" id="PF00873">
    <property type="entry name" value="ACR_tran"/>
    <property type="match status" value="1"/>
</dbReference>
<feature type="transmembrane region" description="Helical" evidence="1">
    <location>
        <begin position="922"/>
        <end position="942"/>
    </location>
</feature>
<gene>
    <name evidence="2" type="ORF">J3U88_24650</name>
</gene>
<keyword evidence="1" id="KW-0472">Membrane</keyword>
<dbReference type="GO" id="GO:0042910">
    <property type="term" value="F:xenobiotic transmembrane transporter activity"/>
    <property type="evidence" value="ECO:0007669"/>
    <property type="project" value="TreeGrafter"/>
</dbReference>
<dbReference type="SUPFAM" id="SSF82693">
    <property type="entry name" value="Multidrug efflux transporter AcrB pore domain, PN1, PN2, PC1 and PC2 subdomains"/>
    <property type="match status" value="2"/>
</dbReference>
<feature type="transmembrane region" description="Helical" evidence="1">
    <location>
        <begin position="989"/>
        <end position="1014"/>
    </location>
</feature>
<dbReference type="Proteomes" id="UP000664417">
    <property type="component" value="Unassembled WGS sequence"/>
</dbReference>
<feature type="transmembrane region" description="Helical" evidence="1">
    <location>
        <begin position="892"/>
        <end position="910"/>
    </location>
</feature>
<dbReference type="RefSeq" id="WP_207861665.1">
    <property type="nucleotide sequence ID" value="NZ_JAFREP010000026.1"/>
</dbReference>
<feature type="transmembrane region" description="Helical" evidence="1">
    <location>
        <begin position="963"/>
        <end position="983"/>
    </location>
</feature>
<feature type="transmembrane region" description="Helical" evidence="1">
    <location>
        <begin position="522"/>
        <end position="544"/>
    </location>
</feature>
<dbReference type="SUPFAM" id="SSF82866">
    <property type="entry name" value="Multidrug efflux transporter AcrB transmembrane domain"/>
    <property type="match status" value="2"/>
</dbReference>
<dbReference type="InterPro" id="IPR027463">
    <property type="entry name" value="AcrB_DN_DC_subdom"/>
</dbReference>
<dbReference type="AlphaFoldDB" id="A0A8J7U5G0"/>
<name>A0A8J7U5G0_9BACT</name>